<protein>
    <submittedName>
        <fullName evidence="1">Uncharacterized protein</fullName>
    </submittedName>
</protein>
<evidence type="ECO:0000313" key="2">
    <source>
        <dbReference type="Proteomes" id="UP000604825"/>
    </source>
</evidence>
<keyword evidence="2" id="KW-1185">Reference proteome</keyword>
<dbReference type="PANTHER" id="PTHR31973:SF195">
    <property type="entry name" value="MUDR FAMILY TRANSPOSASE"/>
    <property type="match status" value="1"/>
</dbReference>
<evidence type="ECO:0000313" key="1">
    <source>
        <dbReference type="EMBL" id="CAD6214426.1"/>
    </source>
</evidence>
<dbReference type="EMBL" id="CAJGYO010000002">
    <property type="protein sequence ID" value="CAD6214426.1"/>
    <property type="molecule type" value="Genomic_DNA"/>
</dbReference>
<sequence length="257" mass="29624">MDSIHTDACKGLEKAIHNVFQGDVEHRECFRHIMHNFRKHFDGDVLKYMWPCPWACSTRRYQWLWDKIGENCPTAIPYLQAKHKHLWSRAKFSGECKVDYVNNNISESFNNWIKDTKGFLVDVLVDTIRGMIMEKIAMRQFIANKLEGSILPSVTNELKMKSRNLRYTIKGSGGLKAEISRMTKDNYPWRHAVDLKSKTCSCGMPRVKRIKSKGVSGKRGPYQCKRCFQFGHIEKGCSEPPTELAVELPPVAPTNSR</sequence>
<dbReference type="AlphaFoldDB" id="A0A811N3I5"/>
<proteinExistence type="predicted"/>
<name>A0A811N3I5_9POAL</name>
<dbReference type="Proteomes" id="UP000604825">
    <property type="component" value="Unassembled WGS sequence"/>
</dbReference>
<dbReference type="OrthoDB" id="655736at2759"/>
<accession>A0A811N3I5</accession>
<gene>
    <name evidence="1" type="ORF">NCGR_LOCUS9840</name>
</gene>
<reference evidence="1" key="1">
    <citation type="submission" date="2020-10" db="EMBL/GenBank/DDBJ databases">
        <authorList>
            <person name="Han B."/>
            <person name="Lu T."/>
            <person name="Zhao Q."/>
            <person name="Huang X."/>
            <person name="Zhao Y."/>
        </authorList>
    </citation>
    <scope>NUCLEOTIDE SEQUENCE</scope>
</reference>
<dbReference type="PANTHER" id="PTHR31973">
    <property type="entry name" value="POLYPROTEIN, PUTATIVE-RELATED"/>
    <property type="match status" value="1"/>
</dbReference>
<comment type="caution">
    <text evidence="1">The sequence shown here is derived from an EMBL/GenBank/DDBJ whole genome shotgun (WGS) entry which is preliminary data.</text>
</comment>
<organism evidence="1 2">
    <name type="scientific">Miscanthus lutarioriparius</name>
    <dbReference type="NCBI Taxonomy" id="422564"/>
    <lineage>
        <taxon>Eukaryota</taxon>
        <taxon>Viridiplantae</taxon>
        <taxon>Streptophyta</taxon>
        <taxon>Embryophyta</taxon>
        <taxon>Tracheophyta</taxon>
        <taxon>Spermatophyta</taxon>
        <taxon>Magnoliopsida</taxon>
        <taxon>Liliopsida</taxon>
        <taxon>Poales</taxon>
        <taxon>Poaceae</taxon>
        <taxon>PACMAD clade</taxon>
        <taxon>Panicoideae</taxon>
        <taxon>Andropogonodae</taxon>
        <taxon>Andropogoneae</taxon>
        <taxon>Saccharinae</taxon>
        <taxon>Miscanthus</taxon>
    </lineage>
</organism>